<sequence length="113" mass="12351">MFNRANSESHSKSTRNAKRANTSPITLLADTTKEEHSAIVEVLGPSHSHSRLVTIIAKHTHCLISLPPRASDGTGTPRAAAPCHPFHHGRDKHSGASIQSQVKQSRRETEFLD</sequence>
<organism evidence="2 3">
    <name type="scientific">Crotalaria pallida</name>
    <name type="common">Smooth rattlebox</name>
    <name type="synonym">Crotalaria striata</name>
    <dbReference type="NCBI Taxonomy" id="3830"/>
    <lineage>
        <taxon>Eukaryota</taxon>
        <taxon>Viridiplantae</taxon>
        <taxon>Streptophyta</taxon>
        <taxon>Embryophyta</taxon>
        <taxon>Tracheophyta</taxon>
        <taxon>Spermatophyta</taxon>
        <taxon>Magnoliopsida</taxon>
        <taxon>eudicotyledons</taxon>
        <taxon>Gunneridae</taxon>
        <taxon>Pentapetalae</taxon>
        <taxon>rosids</taxon>
        <taxon>fabids</taxon>
        <taxon>Fabales</taxon>
        <taxon>Fabaceae</taxon>
        <taxon>Papilionoideae</taxon>
        <taxon>50 kb inversion clade</taxon>
        <taxon>genistoids sensu lato</taxon>
        <taxon>core genistoids</taxon>
        <taxon>Crotalarieae</taxon>
        <taxon>Crotalaria</taxon>
    </lineage>
</organism>
<feature type="region of interest" description="Disordered" evidence="1">
    <location>
        <begin position="1"/>
        <end position="30"/>
    </location>
</feature>
<dbReference type="AlphaFoldDB" id="A0AAN9E8I0"/>
<dbReference type="EMBL" id="JAYWIO010000007">
    <property type="protein sequence ID" value="KAK7251119.1"/>
    <property type="molecule type" value="Genomic_DNA"/>
</dbReference>
<feature type="region of interest" description="Disordered" evidence="1">
    <location>
        <begin position="67"/>
        <end position="113"/>
    </location>
</feature>
<gene>
    <name evidence="2" type="ORF">RIF29_34043</name>
</gene>
<comment type="caution">
    <text evidence="2">The sequence shown here is derived from an EMBL/GenBank/DDBJ whole genome shotgun (WGS) entry which is preliminary data.</text>
</comment>
<protein>
    <submittedName>
        <fullName evidence="2">Uncharacterized protein</fullName>
    </submittedName>
</protein>
<evidence type="ECO:0000256" key="1">
    <source>
        <dbReference type="SAM" id="MobiDB-lite"/>
    </source>
</evidence>
<keyword evidence="3" id="KW-1185">Reference proteome</keyword>
<reference evidence="2 3" key="1">
    <citation type="submission" date="2024-01" db="EMBL/GenBank/DDBJ databases">
        <title>The genomes of 5 underutilized Papilionoideae crops provide insights into root nodulation and disease resistanc.</title>
        <authorList>
            <person name="Yuan L."/>
        </authorList>
    </citation>
    <scope>NUCLEOTIDE SEQUENCE [LARGE SCALE GENOMIC DNA]</scope>
    <source>
        <strain evidence="2">ZHUSHIDOU_FW_LH</strain>
        <tissue evidence="2">Leaf</tissue>
    </source>
</reference>
<evidence type="ECO:0000313" key="2">
    <source>
        <dbReference type="EMBL" id="KAK7251119.1"/>
    </source>
</evidence>
<dbReference type="Proteomes" id="UP001372338">
    <property type="component" value="Unassembled WGS sequence"/>
</dbReference>
<evidence type="ECO:0000313" key="3">
    <source>
        <dbReference type="Proteomes" id="UP001372338"/>
    </source>
</evidence>
<accession>A0AAN9E8I0</accession>
<proteinExistence type="predicted"/>
<name>A0AAN9E8I0_CROPI</name>